<organism evidence="1 2">
    <name type="scientific">Trametes pubescens</name>
    <name type="common">White-rot fungus</name>
    <dbReference type="NCBI Taxonomy" id="154538"/>
    <lineage>
        <taxon>Eukaryota</taxon>
        <taxon>Fungi</taxon>
        <taxon>Dikarya</taxon>
        <taxon>Basidiomycota</taxon>
        <taxon>Agaricomycotina</taxon>
        <taxon>Agaricomycetes</taxon>
        <taxon>Polyporales</taxon>
        <taxon>Polyporaceae</taxon>
        <taxon>Trametes</taxon>
    </lineage>
</organism>
<keyword evidence="2" id="KW-1185">Reference proteome</keyword>
<dbReference type="Proteomes" id="UP000184267">
    <property type="component" value="Unassembled WGS sequence"/>
</dbReference>
<dbReference type="OrthoDB" id="2757990at2759"/>
<sequence length="258" mass="29124">MATWTVQVRAYFSLDPGILQAFGEDTRNAIFIAAHTFCSSSINLGSALRCADDQGHIAALPGRYVRSNKRWLWEPLLTDWDQYLAGPRGIEEVDTLLGMFFSEIPEELSVRAVLEIIRASRWDWDLHVLFAVERISTWQGVLYTQYYPDPRAAAFSKSLLVTVEVRNAMLADVLVLCAASIQLGLALRCAEGQRSVAALPGRFVRSDLNRWRWEPLFTDWDQYLAGPRGIQEVDSLLGNPIRSRMGVPLLPQMVRVLV</sequence>
<evidence type="ECO:0000313" key="2">
    <source>
        <dbReference type="Proteomes" id="UP000184267"/>
    </source>
</evidence>
<dbReference type="EMBL" id="MNAD01000731">
    <property type="protein sequence ID" value="OJT10800.1"/>
    <property type="molecule type" value="Genomic_DNA"/>
</dbReference>
<proteinExistence type="predicted"/>
<protein>
    <submittedName>
        <fullName evidence="1">Uncharacterized protein</fullName>
    </submittedName>
</protein>
<accession>A0A1M2VTF4</accession>
<evidence type="ECO:0000313" key="1">
    <source>
        <dbReference type="EMBL" id="OJT10800.1"/>
    </source>
</evidence>
<comment type="caution">
    <text evidence="1">The sequence shown here is derived from an EMBL/GenBank/DDBJ whole genome shotgun (WGS) entry which is preliminary data.</text>
</comment>
<name>A0A1M2VTF4_TRAPU</name>
<dbReference type="AlphaFoldDB" id="A0A1M2VTF4"/>
<reference evidence="1 2" key="1">
    <citation type="submission" date="2016-10" db="EMBL/GenBank/DDBJ databases">
        <title>Genome sequence of the basidiomycete white-rot fungus Trametes pubescens.</title>
        <authorList>
            <person name="Makela M.R."/>
            <person name="Granchi Z."/>
            <person name="Peng M."/>
            <person name="De Vries R.P."/>
            <person name="Grigoriev I."/>
            <person name="Riley R."/>
            <person name="Hilden K."/>
        </authorList>
    </citation>
    <scope>NUCLEOTIDE SEQUENCE [LARGE SCALE GENOMIC DNA]</scope>
    <source>
        <strain evidence="1 2">FBCC735</strain>
    </source>
</reference>
<gene>
    <name evidence="1" type="ORF">TRAPUB_12669</name>
</gene>